<dbReference type="PANTHER" id="PTHR32331:SF0">
    <property type="entry name" value="UPF0313 PROTEIN YGIQ"/>
    <property type="match status" value="1"/>
</dbReference>
<evidence type="ECO:0000256" key="3">
    <source>
        <dbReference type="ARBA" id="ARBA00022723"/>
    </source>
</evidence>
<feature type="binding site" evidence="6">
    <location>
        <position position="316"/>
    </location>
    <ligand>
        <name>[4Fe-4S] cluster</name>
        <dbReference type="ChEBI" id="CHEBI:49883"/>
        <note>4Fe-4S-S-AdoMet</note>
    </ligand>
</feature>
<comment type="similarity">
    <text evidence="6">Belongs to the UPF0313 family.</text>
</comment>
<dbReference type="GO" id="GO:0005506">
    <property type="term" value="F:iron ion binding"/>
    <property type="evidence" value="ECO:0007669"/>
    <property type="project" value="UniProtKB-UniRule"/>
</dbReference>
<dbReference type="PANTHER" id="PTHR32331">
    <property type="entry name" value="UPF0313 PROTEIN YGIQ"/>
    <property type="match status" value="1"/>
</dbReference>
<dbReference type="GO" id="GO:0051539">
    <property type="term" value="F:4 iron, 4 sulfur cluster binding"/>
    <property type="evidence" value="ECO:0007669"/>
    <property type="project" value="UniProtKB-KW"/>
</dbReference>
<dbReference type="SFLD" id="SFLDS00029">
    <property type="entry name" value="Radical_SAM"/>
    <property type="match status" value="1"/>
</dbReference>
<dbReference type="RefSeq" id="WP_177715182.1">
    <property type="nucleotide sequence ID" value="NZ_JACRSQ010000006.1"/>
</dbReference>
<proteinExistence type="inferred from homology"/>
<dbReference type="InterPro" id="IPR013704">
    <property type="entry name" value="UPF0313_N"/>
</dbReference>
<dbReference type="EMBL" id="JACRSQ010000006">
    <property type="protein sequence ID" value="MBC8542997.1"/>
    <property type="molecule type" value="Genomic_DNA"/>
</dbReference>
<reference evidence="8" key="1">
    <citation type="submission" date="2020-08" db="EMBL/GenBank/DDBJ databases">
        <title>Genome public.</title>
        <authorList>
            <person name="Liu C."/>
            <person name="Sun Q."/>
        </authorList>
    </citation>
    <scope>NUCLEOTIDE SEQUENCE</scope>
    <source>
        <strain evidence="8">NSJ-32</strain>
    </source>
</reference>
<evidence type="ECO:0000256" key="1">
    <source>
        <dbReference type="ARBA" id="ARBA00022485"/>
    </source>
</evidence>
<keyword evidence="1 6" id="KW-0004">4Fe-4S</keyword>
<dbReference type="AlphaFoldDB" id="A0A926DSH8"/>
<dbReference type="SFLD" id="SFLDG01082">
    <property type="entry name" value="B12-binding_domain_containing"/>
    <property type="match status" value="1"/>
</dbReference>
<dbReference type="InterPro" id="IPR022946">
    <property type="entry name" value="UPF0313"/>
</dbReference>
<dbReference type="Proteomes" id="UP000657006">
    <property type="component" value="Unassembled WGS sequence"/>
</dbReference>
<evidence type="ECO:0000256" key="2">
    <source>
        <dbReference type="ARBA" id="ARBA00022691"/>
    </source>
</evidence>
<evidence type="ECO:0000256" key="4">
    <source>
        <dbReference type="ARBA" id="ARBA00023004"/>
    </source>
</evidence>
<comment type="cofactor">
    <cofactor evidence="6">
        <name>[4Fe-4S] cluster</name>
        <dbReference type="ChEBI" id="CHEBI:49883"/>
    </cofactor>
    <text evidence="6">Binds 1 [4Fe-4S] cluster. The cluster is coordinated with 3 cysteines and an exchangeable S-adenosyl-L-methionine.</text>
</comment>
<accession>A0A926DSH8</accession>
<dbReference type="Gene3D" id="3.80.30.20">
    <property type="entry name" value="tm_1862 like domain"/>
    <property type="match status" value="1"/>
</dbReference>
<keyword evidence="9" id="KW-1185">Reference proteome</keyword>
<dbReference type="InterPro" id="IPR023404">
    <property type="entry name" value="rSAM_horseshoe"/>
</dbReference>
<dbReference type="Pfam" id="PF08497">
    <property type="entry name" value="Radical_SAM_N"/>
    <property type="match status" value="1"/>
</dbReference>
<dbReference type="InterPro" id="IPR024560">
    <property type="entry name" value="UPF0313_C"/>
</dbReference>
<dbReference type="HAMAP" id="MF_01251">
    <property type="entry name" value="UPF0313"/>
    <property type="match status" value="1"/>
</dbReference>
<evidence type="ECO:0000313" key="9">
    <source>
        <dbReference type="Proteomes" id="UP000657006"/>
    </source>
</evidence>
<dbReference type="PROSITE" id="PS51918">
    <property type="entry name" value="RADICAL_SAM"/>
    <property type="match status" value="1"/>
</dbReference>
<keyword evidence="4 6" id="KW-0408">Iron</keyword>
<protein>
    <submittedName>
        <fullName evidence="8">YgiQ family radical SAM protein</fullName>
    </submittedName>
</protein>
<dbReference type="InterPro" id="IPR058240">
    <property type="entry name" value="rSAM_sf"/>
</dbReference>
<organism evidence="8 9">
    <name type="scientific">Bianquea renquensis</name>
    <dbReference type="NCBI Taxonomy" id="2763661"/>
    <lineage>
        <taxon>Bacteria</taxon>
        <taxon>Bacillati</taxon>
        <taxon>Bacillota</taxon>
        <taxon>Clostridia</taxon>
        <taxon>Eubacteriales</taxon>
        <taxon>Bianqueaceae</taxon>
        <taxon>Bianquea</taxon>
    </lineage>
</organism>
<dbReference type="Pfam" id="PF11842">
    <property type="entry name" value="DUF3362"/>
    <property type="match status" value="1"/>
</dbReference>
<gene>
    <name evidence="8" type="ORF">H8730_05515</name>
</gene>
<evidence type="ECO:0000313" key="8">
    <source>
        <dbReference type="EMBL" id="MBC8542997.1"/>
    </source>
</evidence>
<feature type="binding site" evidence="6">
    <location>
        <position position="312"/>
    </location>
    <ligand>
        <name>[4Fe-4S] cluster</name>
        <dbReference type="ChEBI" id="CHEBI:49883"/>
        <note>4Fe-4S-S-AdoMet</note>
    </ligand>
</feature>
<dbReference type="SMART" id="SM00729">
    <property type="entry name" value="Elp3"/>
    <property type="match status" value="1"/>
</dbReference>
<sequence length="646" mass="72982">MGTGFLPMSRSEVQERGWDGVDFVAVTGDAYVDHPSFGIAVISRVLESYGYRIAILSQPRWDRPTDFTRFGRPRLGFLITSGNLDSMVNAYTVSKRKRGQDLYSPGGKAGRRPDRAVVVYSRLAKRAYPDCPVLLGGLEASLRRLGHYDYWRDQVMPSILLDSGADLLIYGMGETSIVEVAQSLESGIPIGEITYVRGTVYQNPVLDREVDYLTLPPFSSVSRPTKEGKLDYARSFQTQMSNTDPYTAKTLVEPYEDGYIVQNPPAYPLDRDELDRIMGLPYQRTYPALYEAEGGVPAISEVRFSIAHNRGCFGGCNFCALTFHQGRIVTSRSRESVVEEAKGMIEQPDFKGYIHDVGGPTANFRGPACAKQASHGACAHRQCLFPQACPNLEADHRDYMELLRELRQLPGVKKVFIRSGIRFDYVLADTHSDFLRVLAAHHVSGQLKVAPEHVSPRVLYYMGKPDHAVFDRFVQKYEDVNAKLGRKQYLVPYFMSSHPGSTLKDAVLLSEYLRDCGLRPEQVQDFYPTPSTASTCMYYTGLDPRDLKPVYVPRSPHEKAMQRALIQYSDPRNYSLVLEALLRTKRWDLIGYGKNALIAPPKRQGIQMSFQDPSVQREWERYLEKHPVAVNPRKASGKKKGRYRHV</sequence>
<evidence type="ECO:0000256" key="5">
    <source>
        <dbReference type="ARBA" id="ARBA00023014"/>
    </source>
</evidence>
<keyword evidence="2 6" id="KW-0949">S-adenosyl-L-methionine</keyword>
<keyword evidence="5 6" id="KW-0411">Iron-sulfur</keyword>
<dbReference type="InterPro" id="IPR006638">
    <property type="entry name" value="Elp3/MiaA/NifB-like_rSAM"/>
</dbReference>
<evidence type="ECO:0000259" key="7">
    <source>
        <dbReference type="PROSITE" id="PS51918"/>
    </source>
</evidence>
<dbReference type="SFLD" id="SFLDG01069">
    <property type="entry name" value="UPF0313"/>
    <property type="match status" value="1"/>
</dbReference>
<feature type="domain" description="Radical SAM core" evidence="7">
    <location>
        <begin position="297"/>
        <end position="569"/>
    </location>
</feature>
<comment type="caution">
    <text evidence="8">The sequence shown here is derived from an EMBL/GenBank/DDBJ whole genome shotgun (WGS) entry which is preliminary data.</text>
</comment>
<evidence type="ECO:0000256" key="6">
    <source>
        <dbReference type="HAMAP-Rule" id="MF_01251"/>
    </source>
</evidence>
<keyword evidence="3 6" id="KW-0479">Metal-binding</keyword>
<dbReference type="GO" id="GO:0003824">
    <property type="term" value="F:catalytic activity"/>
    <property type="evidence" value="ECO:0007669"/>
    <property type="project" value="InterPro"/>
</dbReference>
<feature type="binding site" evidence="6">
    <location>
        <position position="319"/>
    </location>
    <ligand>
        <name>[4Fe-4S] cluster</name>
        <dbReference type="ChEBI" id="CHEBI:49883"/>
        <note>4Fe-4S-S-AdoMet</note>
    </ligand>
</feature>
<dbReference type="NCBIfam" id="TIGR03904">
    <property type="entry name" value="SAM_YgiQ"/>
    <property type="match status" value="1"/>
</dbReference>
<dbReference type="SUPFAM" id="SSF102114">
    <property type="entry name" value="Radical SAM enzymes"/>
    <property type="match status" value="1"/>
</dbReference>
<dbReference type="InterPro" id="IPR007197">
    <property type="entry name" value="rSAM"/>
</dbReference>
<name>A0A926DSH8_9FIRM</name>